<dbReference type="GO" id="GO:0016209">
    <property type="term" value="F:antioxidant activity"/>
    <property type="evidence" value="ECO:0007669"/>
    <property type="project" value="InterPro"/>
</dbReference>
<dbReference type="Gene3D" id="3.40.30.10">
    <property type="entry name" value="Glutaredoxin"/>
    <property type="match status" value="1"/>
</dbReference>
<dbReference type="SUPFAM" id="SSF52833">
    <property type="entry name" value="Thioredoxin-like"/>
    <property type="match status" value="1"/>
</dbReference>
<evidence type="ECO:0000313" key="4">
    <source>
        <dbReference type="Proteomes" id="UP000198855"/>
    </source>
</evidence>
<feature type="domain" description="Thioredoxin" evidence="2">
    <location>
        <begin position="5"/>
        <end position="188"/>
    </location>
</feature>
<dbReference type="Pfam" id="PF00578">
    <property type="entry name" value="AhpC-TSA"/>
    <property type="match status" value="1"/>
</dbReference>
<dbReference type="OrthoDB" id="9809746at2"/>
<accession>A0A1I1Y2N2</accession>
<organism evidence="3 4">
    <name type="scientific">Paenibacillus catalpae</name>
    <dbReference type="NCBI Taxonomy" id="1045775"/>
    <lineage>
        <taxon>Bacteria</taxon>
        <taxon>Bacillati</taxon>
        <taxon>Bacillota</taxon>
        <taxon>Bacilli</taxon>
        <taxon>Bacillales</taxon>
        <taxon>Paenibacillaceae</taxon>
        <taxon>Paenibacillus</taxon>
    </lineage>
</organism>
<dbReference type="GO" id="GO:0016491">
    <property type="term" value="F:oxidoreductase activity"/>
    <property type="evidence" value="ECO:0007669"/>
    <property type="project" value="InterPro"/>
</dbReference>
<sequence>MTHQLQQGMIAPTFQTVDHNGNSISFENFRGRRVLLAFMRFSACALCNLRVHHFINRYPDWQCQGMDVIAFFESPEANMRTYVGTQNAPFPLVADPKAHLYDLFGVETSEEKVRMTMADEHTKMFAYEAAAAGFALTPEEGSNFNRIPADFLIDENGIVRFAHYRQLHYVNGQNSSNTWLNNLWFLCAEGWLTRNISLKQQTGSRSEIRCRFVIEVKGRLA</sequence>
<evidence type="ECO:0000313" key="3">
    <source>
        <dbReference type="EMBL" id="SFE13814.1"/>
    </source>
</evidence>
<evidence type="ECO:0000259" key="2">
    <source>
        <dbReference type="PROSITE" id="PS51352"/>
    </source>
</evidence>
<dbReference type="EMBL" id="FOMT01000002">
    <property type="protein sequence ID" value="SFE13814.1"/>
    <property type="molecule type" value="Genomic_DNA"/>
</dbReference>
<dbReference type="InterPro" id="IPR000866">
    <property type="entry name" value="AhpC/TSA"/>
</dbReference>
<name>A0A1I1Y2N2_9BACL</name>
<dbReference type="AlphaFoldDB" id="A0A1I1Y2N2"/>
<dbReference type="InterPro" id="IPR036249">
    <property type="entry name" value="Thioredoxin-like_sf"/>
</dbReference>
<protein>
    <submittedName>
        <fullName evidence="3">Peroxiredoxin</fullName>
    </submittedName>
</protein>
<dbReference type="RefSeq" id="WP_091185117.1">
    <property type="nucleotide sequence ID" value="NZ_FOMT01000002.1"/>
</dbReference>
<keyword evidence="1" id="KW-1015">Disulfide bond</keyword>
<dbReference type="Proteomes" id="UP000198855">
    <property type="component" value="Unassembled WGS sequence"/>
</dbReference>
<dbReference type="STRING" id="1045775.SAMN05216378_2456"/>
<dbReference type="PROSITE" id="PS51352">
    <property type="entry name" value="THIOREDOXIN_2"/>
    <property type="match status" value="1"/>
</dbReference>
<evidence type="ECO:0000256" key="1">
    <source>
        <dbReference type="ARBA" id="ARBA00023157"/>
    </source>
</evidence>
<dbReference type="InterPro" id="IPR013766">
    <property type="entry name" value="Thioredoxin_domain"/>
</dbReference>
<keyword evidence="4" id="KW-1185">Reference proteome</keyword>
<reference evidence="4" key="1">
    <citation type="submission" date="2016-10" db="EMBL/GenBank/DDBJ databases">
        <authorList>
            <person name="Varghese N."/>
            <person name="Submissions S."/>
        </authorList>
    </citation>
    <scope>NUCLEOTIDE SEQUENCE [LARGE SCALE GENOMIC DNA]</scope>
    <source>
        <strain evidence="4">CGMCC 1.10784</strain>
    </source>
</reference>
<gene>
    <name evidence="3" type="ORF">SAMN05216378_2456</name>
</gene>
<proteinExistence type="predicted"/>